<dbReference type="PIRSF" id="PIRSF031679">
    <property type="entry name" value="Mtase_Alr7345_prd"/>
    <property type="match status" value="1"/>
</dbReference>
<name>A0A1C2D9U5_9PSED</name>
<feature type="chain" id="PRO_5008659198" evidence="1">
    <location>
        <begin position="25"/>
        <end position="276"/>
    </location>
</feature>
<protein>
    <submittedName>
        <fullName evidence="2">Methyltransferase</fullName>
    </submittedName>
</protein>
<reference evidence="2 3" key="1">
    <citation type="submission" date="2016-08" db="EMBL/GenBank/DDBJ databases">
        <title>Whole genome sequence of Pseudomonas graminis strain UASWS1507, a potential biological control agent for agriculture.</title>
        <authorList>
            <person name="Crovadore J."/>
            <person name="Calmin G."/>
            <person name="Chablais R."/>
            <person name="Cochard B."/>
            <person name="Lefort F."/>
        </authorList>
    </citation>
    <scope>NUCLEOTIDE SEQUENCE [LARGE SCALE GENOMIC DNA]</scope>
    <source>
        <strain evidence="2 3">UASWS1507</strain>
    </source>
</reference>
<dbReference type="GO" id="GO:0008168">
    <property type="term" value="F:methyltransferase activity"/>
    <property type="evidence" value="ECO:0007669"/>
    <property type="project" value="UniProtKB-KW"/>
</dbReference>
<keyword evidence="1" id="KW-0732">Signal</keyword>
<sequence length="276" mass="30000">MNPALMVFSLAALSATGLAAAATAAPESTVSHEQFATVLSGDWRVPQNTARDQYRHPEQTLTFFDLRPDQTIIEITPGNGWYSELLAPLLRDKGHYVAAIVDPATRDDAKKSADSLKQKYAADPAHYGKVEVVAYPPRVPVFGKPGSADTVLTFRNVHNWVDAGNEAATFKAFYEVLKPGGTLGVVDHRAKPGTTARDNAQNGYLPTDYVIELAQNAGFTLAGQSEINANPKDTKDYPDGVWTLPPALVKGEQDKARFLAIGESDRMTMRFIKPAK</sequence>
<dbReference type="Gene3D" id="3.40.50.150">
    <property type="entry name" value="Vaccinia Virus protein VP39"/>
    <property type="match status" value="1"/>
</dbReference>
<dbReference type="Proteomes" id="UP000095143">
    <property type="component" value="Unassembled WGS sequence"/>
</dbReference>
<feature type="signal peptide" evidence="1">
    <location>
        <begin position="1"/>
        <end position="24"/>
    </location>
</feature>
<dbReference type="GO" id="GO:0032259">
    <property type="term" value="P:methylation"/>
    <property type="evidence" value="ECO:0007669"/>
    <property type="project" value="UniProtKB-KW"/>
</dbReference>
<dbReference type="AlphaFoldDB" id="A0A1C2D9U5"/>
<keyword evidence="2" id="KW-0489">Methyltransferase</keyword>
<organism evidence="2 3">
    <name type="scientific">Pseudomonas graminis</name>
    <dbReference type="NCBI Taxonomy" id="158627"/>
    <lineage>
        <taxon>Bacteria</taxon>
        <taxon>Pseudomonadati</taxon>
        <taxon>Pseudomonadota</taxon>
        <taxon>Gammaproteobacteria</taxon>
        <taxon>Pseudomonadales</taxon>
        <taxon>Pseudomonadaceae</taxon>
        <taxon>Pseudomonas</taxon>
    </lineage>
</organism>
<evidence type="ECO:0000313" key="2">
    <source>
        <dbReference type="EMBL" id="OCX11443.1"/>
    </source>
</evidence>
<dbReference type="OrthoDB" id="9801692at2"/>
<dbReference type="InterPro" id="IPR016980">
    <property type="entry name" value="S-AdoMet-dep_MeTrfase_Alr7345"/>
</dbReference>
<dbReference type="SUPFAM" id="SSF53335">
    <property type="entry name" value="S-adenosyl-L-methionine-dependent methyltransferases"/>
    <property type="match status" value="1"/>
</dbReference>
<dbReference type="RefSeq" id="WP_065992706.1">
    <property type="nucleotide sequence ID" value="NZ_MDEN01000069.1"/>
</dbReference>
<gene>
    <name evidence="2" type="ORF">BBI10_24980</name>
</gene>
<accession>A0A1C2D9U5</accession>
<dbReference type="InterPro" id="IPR029063">
    <property type="entry name" value="SAM-dependent_MTases_sf"/>
</dbReference>
<dbReference type="EMBL" id="MDEN01000069">
    <property type="protein sequence ID" value="OCX11443.1"/>
    <property type="molecule type" value="Genomic_DNA"/>
</dbReference>
<dbReference type="CDD" id="cd02440">
    <property type="entry name" value="AdoMet_MTases"/>
    <property type="match status" value="1"/>
</dbReference>
<keyword evidence="2" id="KW-0808">Transferase</keyword>
<comment type="caution">
    <text evidence="2">The sequence shown here is derived from an EMBL/GenBank/DDBJ whole genome shotgun (WGS) entry which is preliminary data.</text>
</comment>
<evidence type="ECO:0000313" key="3">
    <source>
        <dbReference type="Proteomes" id="UP000095143"/>
    </source>
</evidence>
<proteinExistence type="predicted"/>
<evidence type="ECO:0000256" key="1">
    <source>
        <dbReference type="SAM" id="SignalP"/>
    </source>
</evidence>